<protein>
    <recommendedName>
        <fullName evidence="7">CWH43-like N-terminal domain-containing protein</fullName>
    </recommendedName>
</protein>
<feature type="compositionally biased region" description="Low complexity" evidence="5">
    <location>
        <begin position="326"/>
        <end position="342"/>
    </location>
</feature>
<dbReference type="InterPro" id="IPR050911">
    <property type="entry name" value="DRAM/TMEM150_Autophagy_Mod"/>
</dbReference>
<keyword evidence="4 6" id="KW-0472">Membrane</keyword>
<evidence type="ECO:0000313" key="9">
    <source>
        <dbReference type="Proteomes" id="UP001632037"/>
    </source>
</evidence>
<accession>A0ABD3EZ45</accession>
<sequence>MSRLRAIAALSTAFTALLTVAIAFTIARTNHVYLGGLAWPFISDLGRDPPGSYVLFFGLNIVAVLLGLTWSFNHEYKHRFLQQSLENGQVSRSVCSLSYVSCIFGVVGAFGLPVFASFNTSPTLHYNSAFGFLLCETVAMFTNTYLNYQIFLVKRSEMDAGVFITDRYGPRSVSRIKLGELQAVKRGFLIELSCVALYTMCVIVYLPVLYNGSEAPHLTIAQCIALKLGENYCSSTMRLDDTYTKLWDYEKDIAVHQVRALAQLGCMLTLIGYTLSFFADNKEEETMKDKDRTDATIIYYQHSASMPAKRSPRRSRRESQPRRSKSTSSSVSEPSKYSPSLP</sequence>
<dbReference type="Proteomes" id="UP001632037">
    <property type="component" value="Unassembled WGS sequence"/>
</dbReference>
<evidence type="ECO:0000256" key="6">
    <source>
        <dbReference type="SAM" id="Phobius"/>
    </source>
</evidence>
<feature type="transmembrane region" description="Helical" evidence="6">
    <location>
        <begin position="188"/>
        <end position="208"/>
    </location>
</feature>
<dbReference type="InterPro" id="IPR019402">
    <property type="entry name" value="CWH43_N"/>
</dbReference>
<evidence type="ECO:0000256" key="5">
    <source>
        <dbReference type="SAM" id="MobiDB-lite"/>
    </source>
</evidence>
<feature type="transmembrane region" description="Helical" evidence="6">
    <location>
        <begin position="53"/>
        <end position="73"/>
    </location>
</feature>
<comment type="subcellular location">
    <subcellularLocation>
        <location evidence="1">Endomembrane system</location>
        <topology evidence="1">Multi-pass membrane protein</topology>
    </subcellularLocation>
</comment>
<evidence type="ECO:0000313" key="8">
    <source>
        <dbReference type="EMBL" id="KAL3659354.1"/>
    </source>
</evidence>
<reference evidence="8 9" key="1">
    <citation type="submission" date="2024-09" db="EMBL/GenBank/DDBJ databases">
        <title>Genome sequencing and assembly of Phytophthora oleae, isolate VK10A, causative agent of rot of olive drupes.</title>
        <authorList>
            <person name="Conti Taguali S."/>
            <person name="Riolo M."/>
            <person name="La Spada F."/>
            <person name="Cacciola S.O."/>
            <person name="Dionisio G."/>
        </authorList>
    </citation>
    <scope>NUCLEOTIDE SEQUENCE [LARGE SCALE GENOMIC DNA]</scope>
    <source>
        <strain evidence="8 9">VK10A</strain>
    </source>
</reference>
<feature type="transmembrane region" description="Helical" evidence="6">
    <location>
        <begin position="128"/>
        <end position="148"/>
    </location>
</feature>
<comment type="caution">
    <text evidence="8">The sequence shown here is derived from an EMBL/GenBank/DDBJ whole genome shotgun (WGS) entry which is preliminary data.</text>
</comment>
<organism evidence="8 9">
    <name type="scientific">Phytophthora oleae</name>
    <dbReference type="NCBI Taxonomy" id="2107226"/>
    <lineage>
        <taxon>Eukaryota</taxon>
        <taxon>Sar</taxon>
        <taxon>Stramenopiles</taxon>
        <taxon>Oomycota</taxon>
        <taxon>Peronosporomycetes</taxon>
        <taxon>Peronosporales</taxon>
        <taxon>Peronosporaceae</taxon>
        <taxon>Phytophthora</taxon>
    </lineage>
</organism>
<evidence type="ECO:0000259" key="7">
    <source>
        <dbReference type="Pfam" id="PF10277"/>
    </source>
</evidence>
<gene>
    <name evidence="8" type="ORF">V7S43_015625</name>
</gene>
<name>A0ABD3EZ45_9STRA</name>
<proteinExistence type="predicted"/>
<evidence type="ECO:0000256" key="1">
    <source>
        <dbReference type="ARBA" id="ARBA00004127"/>
    </source>
</evidence>
<dbReference type="PANTHER" id="PTHR21324:SF2">
    <property type="entry name" value="EG:22E5.9 PROTEIN"/>
    <property type="match status" value="1"/>
</dbReference>
<feature type="region of interest" description="Disordered" evidence="5">
    <location>
        <begin position="299"/>
        <end position="342"/>
    </location>
</feature>
<evidence type="ECO:0000256" key="3">
    <source>
        <dbReference type="ARBA" id="ARBA00022989"/>
    </source>
</evidence>
<dbReference type="PANTHER" id="PTHR21324">
    <property type="entry name" value="FASTING-INDUCIBLE INTEGRAL MEMBRANE PROTEIN TM6P1-RELATED"/>
    <property type="match status" value="1"/>
</dbReference>
<dbReference type="Pfam" id="PF10277">
    <property type="entry name" value="Frag1"/>
    <property type="match status" value="1"/>
</dbReference>
<feature type="transmembrane region" description="Helical" evidence="6">
    <location>
        <begin position="94"/>
        <end position="116"/>
    </location>
</feature>
<keyword evidence="3 6" id="KW-1133">Transmembrane helix</keyword>
<dbReference type="EMBL" id="JBIMZQ010000047">
    <property type="protein sequence ID" value="KAL3659354.1"/>
    <property type="molecule type" value="Genomic_DNA"/>
</dbReference>
<feature type="transmembrane region" description="Helical" evidence="6">
    <location>
        <begin position="260"/>
        <end position="279"/>
    </location>
</feature>
<evidence type="ECO:0000256" key="4">
    <source>
        <dbReference type="ARBA" id="ARBA00023136"/>
    </source>
</evidence>
<evidence type="ECO:0000256" key="2">
    <source>
        <dbReference type="ARBA" id="ARBA00022692"/>
    </source>
</evidence>
<keyword evidence="2 6" id="KW-0812">Transmembrane</keyword>
<feature type="domain" description="CWH43-like N-terminal" evidence="7">
    <location>
        <begin position="9"/>
        <end position="280"/>
    </location>
</feature>
<keyword evidence="9" id="KW-1185">Reference proteome</keyword>
<dbReference type="GO" id="GO:0012505">
    <property type="term" value="C:endomembrane system"/>
    <property type="evidence" value="ECO:0007669"/>
    <property type="project" value="UniProtKB-SubCell"/>
</dbReference>
<dbReference type="AlphaFoldDB" id="A0ABD3EZ45"/>